<gene>
    <name evidence="3" type="ORF">ACFSCS_09015</name>
</gene>
<dbReference type="EMBL" id="JBHUFZ010000018">
    <property type="protein sequence ID" value="MFD1890320.1"/>
    <property type="molecule type" value="Genomic_DNA"/>
</dbReference>
<evidence type="ECO:0000256" key="1">
    <source>
        <dbReference type="SAM" id="MobiDB-lite"/>
    </source>
</evidence>
<evidence type="ECO:0000259" key="2">
    <source>
        <dbReference type="Pfam" id="PF13020"/>
    </source>
</evidence>
<dbReference type="Proteomes" id="UP001597326">
    <property type="component" value="Unassembled WGS sequence"/>
</dbReference>
<comment type="caution">
    <text evidence="3">The sequence shown here is derived from an EMBL/GenBank/DDBJ whole genome shotgun (WGS) entry which is preliminary data.</text>
</comment>
<keyword evidence="4" id="KW-1185">Reference proteome</keyword>
<organism evidence="3 4">
    <name type="scientific">Luteococcus peritonei</name>
    <dbReference type="NCBI Taxonomy" id="88874"/>
    <lineage>
        <taxon>Bacteria</taxon>
        <taxon>Bacillati</taxon>
        <taxon>Actinomycetota</taxon>
        <taxon>Actinomycetes</taxon>
        <taxon>Propionibacteriales</taxon>
        <taxon>Propionibacteriaceae</taxon>
        <taxon>Luteococcus</taxon>
    </lineage>
</organism>
<feature type="region of interest" description="Disordered" evidence="1">
    <location>
        <begin position="103"/>
        <end position="137"/>
    </location>
</feature>
<dbReference type="RefSeq" id="WP_343873336.1">
    <property type="nucleotide sequence ID" value="NZ_BAAAIX010000015.1"/>
</dbReference>
<reference evidence="4" key="1">
    <citation type="journal article" date="2019" name="Int. J. Syst. Evol. Microbiol.">
        <title>The Global Catalogue of Microorganisms (GCM) 10K type strain sequencing project: providing services to taxonomists for standard genome sequencing and annotation.</title>
        <authorList>
            <consortium name="The Broad Institute Genomics Platform"/>
            <consortium name="The Broad Institute Genome Sequencing Center for Infectious Disease"/>
            <person name="Wu L."/>
            <person name="Ma J."/>
        </authorList>
    </citation>
    <scope>NUCLEOTIDE SEQUENCE [LARGE SCALE GENOMIC DNA]</scope>
    <source>
        <strain evidence="4">CAIM 431</strain>
    </source>
</reference>
<name>A0ABW4RVL5_9ACTN</name>
<accession>A0ABW4RVL5</accession>
<protein>
    <submittedName>
        <fullName evidence="3">DUF3883 domain-containing protein</fullName>
    </submittedName>
</protein>
<sequence>MSGPWTPEENAILIDRYMGRLQAHLRGEEVSVQDMLRELVPELPDRGFNSIGLKVANVSAYLTQLGSAVLPGSGMLPNGQKSLIPLLQKALADGVVDKALEEAVEEPTPTPPSVWKRIDPPKSAGERIPATPTGRRGFQRDFAREAKRQRDVGAAGEELVVSIHQKELRDAGRPDLAEKVERVGGKRDGLGYDVHGFTPDGQELFIEVKTTVLDEHTPFYASAAEVAASEEFGDTYRLYRVCGWGSDTVSYYVLSGPLSSNCTLTTTAYSCSPLG</sequence>
<evidence type="ECO:0000313" key="3">
    <source>
        <dbReference type="EMBL" id="MFD1890320.1"/>
    </source>
</evidence>
<dbReference type="Pfam" id="PF13020">
    <property type="entry name" value="NOV_C"/>
    <property type="match status" value="1"/>
</dbReference>
<dbReference type="InterPro" id="IPR024975">
    <property type="entry name" value="NOV_C"/>
</dbReference>
<feature type="domain" description="Protein NO VEIN C-terminal" evidence="2">
    <location>
        <begin position="156"/>
        <end position="251"/>
    </location>
</feature>
<proteinExistence type="predicted"/>
<evidence type="ECO:0000313" key="4">
    <source>
        <dbReference type="Proteomes" id="UP001597326"/>
    </source>
</evidence>